<protein>
    <submittedName>
        <fullName evidence="2">Uncharacterized protein</fullName>
    </submittedName>
</protein>
<accession>A0AAV4Y2T1</accession>
<organism evidence="2 3">
    <name type="scientific">Caerostris extrusa</name>
    <name type="common">Bark spider</name>
    <name type="synonym">Caerostris bankana</name>
    <dbReference type="NCBI Taxonomy" id="172846"/>
    <lineage>
        <taxon>Eukaryota</taxon>
        <taxon>Metazoa</taxon>
        <taxon>Ecdysozoa</taxon>
        <taxon>Arthropoda</taxon>
        <taxon>Chelicerata</taxon>
        <taxon>Arachnida</taxon>
        <taxon>Araneae</taxon>
        <taxon>Araneomorphae</taxon>
        <taxon>Entelegynae</taxon>
        <taxon>Araneoidea</taxon>
        <taxon>Araneidae</taxon>
        <taxon>Caerostris</taxon>
    </lineage>
</organism>
<evidence type="ECO:0000313" key="2">
    <source>
        <dbReference type="EMBL" id="GIZ01663.1"/>
    </source>
</evidence>
<sequence length="88" mass="10479">MGRFLQERRKNMVQDNRFQPERRENIGIGWQIPTRKKGNYRNRLADSNKKGGKIWVQDSRFIKKGKKIRLQQISKKKEGKYGNMLADS</sequence>
<dbReference type="Proteomes" id="UP001054945">
    <property type="component" value="Unassembled WGS sequence"/>
</dbReference>
<keyword evidence="3" id="KW-1185">Reference proteome</keyword>
<comment type="caution">
    <text evidence="2">The sequence shown here is derived from an EMBL/GenBank/DDBJ whole genome shotgun (WGS) entry which is preliminary data.</text>
</comment>
<proteinExistence type="predicted"/>
<gene>
    <name evidence="2" type="ORF">CEXT_4681</name>
</gene>
<evidence type="ECO:0000313" key="3">
    <source>
        <dbReference type="Proteomes" id="UP001054945"/>
    </source>
</evidence>
<reference evidence="2 3" key="1">
    <citation type="submission" date="2021-06" db="EMBL/GenBank/DDBJ databases">
        <title>Caerostris extrusa draft genome.</title>
        <authorList>
            <person name="Kono N."/>
            <person name="Arakawa K."/>
        </authorList>
    </citation>
    <scope>NUCLEOTIDE SEQUENCE [LARGE SCALE GENOMIC DNA]</scope>
</reference>
<name>A0AAV4Y2T1_CAEEX</name>
<evidence type="ECO:0000256" key="1">
    <source>
        <dbReference type="SAM" id="MobiDB-lite"/>
    </source>
</evidence>
<dbReference type="EMBL" id="BPLR01018701">
    <property type="protein sequence ID" value="GIZ01663.1"/>
    <property type="molecule type" value="Genomic_DNA"/>
</dbReference>
<dbReference type="AlphaFoldDB" id="A0AAV4Y2T1"/>
<feature type="region of interest" description="Disordered" evidence="1">
    <location>
        <begin position="1"/>
        <end position="20"/>
    </location>
</feature>